<dbReference type="SMART" id="SM00448">
    <property type="entry name" value="REC"/>
    <property type="match status" value="1"/>
</dbReference>
<evidence type="ECO:0000256" key="5">
    <source>
        <dbReference type="ARBA" id="ARBA00024867"/>
    </source>
</evidence>
<evidence type="ECO:0000256" key="4">
    <source>
        <dbReference type="ARBA" id="ARBA00023163"/>
    </source>
</evidence>
<dbReference type="STRING" id="1121345.SAMN02745217_02905"/>
<dbReference type="PROSITE" id="PS00041">
    <property type="entry name" value="HTH_ARAC_FAMILY_1"/>
    <property type="match status" value="1"/>
</dbReference>
<dbReference type="InterPro" id="IPR011006">
    <property type="entry name" value="CheY-like_superfamily"/>
</dbReference>
<dbReference type="GO" id="GO:0000160">
    <property type="term" value="P:phosphorelay signal transduction system"/>
    <property type="evidence" value="ECO:0007669"/>
    <property type="project" value="InterPro"/>
</dbReference>
<name>A0A1M7YDX1_9FIRM</name>
<dbReference type="Gene3D" id="1.10.10.60">
    <property type="entry name" value="Homeodomain-like"/>
    <property type="match status" value="2"/>
</dbReference>
<dbReference type="InterPro" id="IPR020449">
    <property type="entry name" value="Tscrpt_reg_AraC-type_HTH"/>
</dbReference>
<dbReference type="EMBL" id="FRFD01000008">
    <property type="protein sequence ID" value="SHO50803.1"/>
    <property type="molecule type" value="Genomic_DNA"/>
</dbReference>
<feature type="domain" description="Response regulatory" evidence="8">
    <location>
        <begin position="3"/>
        <end position="120"/>
    </location>
</feature>
<evidence type="ECO:0000256" key="3">
    <source>
        <dbReference type="ARBA" id="ARBA00023125"/>
    </source>
</evidence>
<protein>
    <recommendedName>
        <fullName evidence="1">Stage 0 sporulation protein A homolog</fullName>
    </recommendedName>
</protein>
<dbReference type="InterPro" id="IPR018060">
    <property type="entry name" value="HTH_AraC"/>
</dbReference>
<dbReference type="Gene3D" id="3.40.50.2300">
    <property type="match status" value="1"/>
</dbReference>
<dbReference type="RefSeq" id="WP_073589556.1">
    <property type="nucleotide sequence ID" value="NZ_FRFD01000008.1"/>
</dbReference>
<feature type="domain" description="HTH araC/xylS-type" evidence="7">
    <location>
        <begin position="374"/>
        <end position="472"/>
    </location>
</feature>
<dbReference type="Pfam" id="PF00072">
    <property type="entry name" value="Response_reg"/>
    <property type="match status" value="1"/>
</dbReference>
<reference evidence="9 10" key="1">
    <citation type="submission" date="2016-12" db="EMBL/GenBank/DDBJ databases">
        <authorList>
            <person name="Song W.-J."/>
            <person name="Kurnit D.M."/>
        </authorList>
    </citation>
    <scope>NUCLEOTIDE SEQUENCE [LARGE SCALE GENOMIC DNA]</scope>
    <source>
        <strain evidence="9 10">DSM 12503</strain>
    </source>
</reference>
<dbReference type="PANTHER" id="PTHR43280">
    <property type="entry name" value="ARAC-FAMILY TRANSCRIPTIONAL REGULATOR"/>
    <property type="match status" value="1"/>
</dbReference>
<keyword evidence="3" id="KW-0238">DNA-binding</keyword>
<dbReference type="GO" id="GO:0003700">
    <property type="term" value="F:DNA-binding transcription factor activity"/>
    <property type="evidence" value="ECO:0007669"/>
    <property type="project" value="InterPro"/>
</dbReference>
<feature type="modified residue" description="4-aspartylphosphate" evidence="6">
    <location>
        <position position="55"/>
    </location>
</feature>
<evidence type="ECO:0000256" key="2">
    <source>
        <dbReference type="ARBA" id="ARBA00023015"/>
    </source>
</evidence>
<evidence type="ECO:0000259" key="8">
    <source>
        <dbReference type="PROSITE" id="PS50110"/>
    </source>
</evidence>
<evidence type="ECO:0000313" key="9">
    <source>
        <dbReference type="EMBL" id="SHO50803.1"/>
    </source>
</evidence>
<dbReference type="SUPFAM" id="SSF46689">
    <property type="entry name" value="Homeodomain-like"/>
    <property type="match status" value="2"/>
</dbReference>
<dbReference type="CDD" id="cd17536">
    <property type="entry name" value="REC_YesN-like"/>
    <property type="match status" value="1"/>
</dbReference>
<evidence type="ECO:0000256" key="6">
    <source>
        <dbReference type="PROSITE-ProRule" id="PRU00169"/>
    </source>
</evidence>
<dbReference type="OrthoDB" id="2990361at2"/>
<dbReference type="Proteomes" id="UP000184612">
    <property type="component" value="Unassembled WGS sequence"/>
</dbReference>
<dbReference type="SUPFAM" id="SSF52172">
    <property type="entry name" value="CheY-like"/>
    <property type="match status" value="1"/>
</dbReference>
<dbReference type="InterPro" id="IPR009057">
    <property type="entry name" value="Homeodomain-like_sf"/>
</dbReference>
<sequence>MQKLLIVEDEKMIRQGIAAIAERSPVDIEEIIQCKNGEEALEILTNTKIDVMITDIRMPKKDGITLVKEMNDLSHVPKVIVISGYDDFSYVVELLRHGAREYLLKPIEREKIVSVLQKLDEEIKAESQRQNDVVKVGLQQLKYMLMNENISEAEIITIEKQYTEYFLKGDYCIICTNYKASQSFFMEGVILLEDVCGQSVFIVPTSLKEPLLCQKLKDYYVGVSRGYTYLGQLREAYKEALQARKNAFAMGNSITEYERQEEEQDAVSEEMIRQFIQLVGTDKIAEALKMLGKILYQTRQGITSPDCFKDIMNRIVEGICENYKNLLGDMEEEISLLKKVYDYDNAGAYYEALTMWVEKILIEFDNYKNKQKINKALAFIQENYNRDLNMAVVSNHISMNYSLFSYCFKEFIGMNFINYLKNIRINEAKRLLEETDEKILDISSMIGYENEKHFTKLFRSVTGVTPSEYRKNAQVGKRNTHP</sequence>
<keyword evidence="2" id="KW-0805">Transcription regulation</keyword>
<keyword evidence="4" id="KW-0804">Transcription</keyword>
<accession>A0A1M7YDX1</accession>
<dbReference type="Pfam" id="PF12833">
    <property type="entry name" value="HTH_18"/>
    <property type="match status" value="1"/>
</dbReference>
<dbReference type="PROSITE" id="PS01124">
    <property type="entry name" value="HTH_ARAC_FAMILY_2"/>
    <property type="match status" value="1"/>
</dbReference>
<keyword evidence="10" id="KW-1185">Reference proteome</keyword>
<keyword evidence="6" id="KW-0597">Phosphoprotein</keyword>
<dbReference type="AlphaFoldDB" id="A0A1M7YDX1"/>
<evidence type="ECO:0000259" key="7">
    <source>
        <dbReference type="PROSITE" id="PS01124"/>
    </source>
</evidence>
<dbReference type="PANTHER" id="PTHR43280:SF28">
    <property type="entry name" value="HTH-TYPE TRANSCRIPTIONAL ACTIVATOR RHAS"/>
    <property type="match status" value="1"/>
</dbReference>
<dbReference type="PRINTS" id="PR00032">
    <property type="entry name" value="HTHARAC"/>
</dbReference>
<comment type="function">
    <text evidence="5">May play the central regulatory role in sporulation. It may be an element of the effector pathway responsible for the activation of sporulation genes in response to nutritional stress. Spo0A may act in concert with spo0H (a sigma factor) to control the expression of some genes that are critical to the sporulation process.</text>
</comment>
<evidence type="ECO:0000313" key="10">
    <source>
        <dbReference type="Proteomes" id="UP000184612"/>
    </source>
</evidence>
<dbReference type="SMART" id="SM00342">
    <property type="entry name" value="HTH_ARAC"/>
    <property type="match status" value="1"/>
</dbReference>
<organism evidence="9 10">
    <name type="scientific">Anaerocolumna xylanovorans DSM 12503</name>
    <dbReference type="NCBI Taxonomy" id="1121345"/>
    <lineage>
        <taxon>Bacteria</taxon>
        <taxon>Bacillati</taxon>
        <taxon>Bacillota</taxon>
        <taxon>Clostridia</taxon>
        <taxon>Lachnospirales</taxon>
        <taxon>Lachnospiraceae</taxon>
        <taxon>Anaerocolumna</taxon>
    </lineage>
</organism>
<dbReference type="InterPro" id="IPR001789">
    <property type="entry name" value="Sig_transdc_resp-reg_receiver"/>
</dbReference>
<dbReference type="GO" id="GO:0043565">
    <property type="term" value="F:sequence-specific DNA binding"/>
    <property type="evidence" value="ECO:0007669"/>
    <property type="project" value="InterPro"/>
</dbReference>
<dbReference type="PROSITE" id="PS50110">
    <property type="entry name" value="RESPONSE_REGULATORY"/>
    <property type="match status" value="1"/>
</dbReference>
<dbReference type="InterPro" id="IPR018062">
    <property type="entry name" value="HTH_AraC-typ_CS"/>
</dbReference>
<proteinExistence type="predicted"/>
<gene>
    <name evidence="9" type="ORF">SAMN02745217_02905</name>
</gene>
<evidence type="ECO:0000256" key="1">
    <source>
        <dbReference type="ARBA" id="ARBA00018672"/>
    </source>
</evidence>